<dbReference type="CDD" id="cd00688">
    <property type="entry name" value="ISOPREN_C2_like"/>
    <property type="match status" value="1"/>
</dbReference>
<evidence type="ECO:0000256" key="1">
    <source>
        <dbReference type="ARBA" id="ARBA00022737"/>
    </source>
</evidence>
<organism evidence="3 4">
    <name type="scientific">Streptomyces mirabilis</name>
    <dbReference type="NCBI Taxonomy" id="68239"/>
    <lineage>
        <taxon>Bacteria</taxon>
        <taxon>Bacillati</taxon>
        <taxon>Actinomycetota</taxon>
        <taxon>Actinomycetes</taxon>
        <taxon>Kitasatosporales</taxon>
        <taxon>Streptomycetaceae</taxon>
        <taxon>Streptomyces</taxon>
    </lineage>
</organism>
<dbReference type="InterPro" id="IPR001330">
    <property type="entry name" value="Prenyltrans"/>
</dbReference>
<evidence type="ECO:0000313" key="3">
    <source>
        <dbReference type="EMBL" id="SFG55119.1"/>
    </source>
</evidence>
<dbReference type="GO" id="GO:0003824">
    <property type="term" value="F:catalytic activity"/>
    <property type="evidence" value="ECO:0007669"/>
    <property type="project" value="InterPro"/>
</dbReference>
<dbReference type="InterPro" id="IPR008930">
    <property type="entry name" value="Terpenoid_cyclase/PrenylTrfase"/>
</dbReference>
<gene>
    <name evidence="3" type="ORF">SAMN02787118_122142</name>
</gene>
<reference evidence="3 4" key="1">
    <citation type="submission" date="2016-10" db="EMBL/GenBank/DDBJ databases">
        <authorList>
            <person name="de Groot N.N."/>
        </authorList>
    </citation>
    <scope>NUCLEOTIDE SEQUENCE [LARGE SCALE GENOMIC DNA]</scope>
    <source>
        <strain evidence="3 4">OK461</strain>
    </source>
</reference>
<accession>A0A1I2STC0</accession>
<proteinExistence type="predicted"/>
<dbReference type="Proteomes" id="UP000181942">
    <property type="component" value="Unassembled WGS sequence"/>
</dbReference>
<protein>
    <submittedName>
        <fullName evidence="3">Squalene-hopene/tetraprenyl-beta-curcumene cyclase</fullName>
    </submittedName>
</protein>
<name>A0A1I2STC0_9ACTN</name>
<evidence type="ECO:0000259" key="2">
    <source>
        <dbReference type="Pfam" id="PF00432"/>
    </source>
</evidence>
<keyword evidence="1" id="KW-0677">Repeat</keyword>
<evidence type="ECO:0000313" key="4">
    <source>
        <dbReference type="Proteomes" id="UP000181942"/>
    </source>
</evidence>
<feature type="domain" description="Prenyltransferase alpha-alpha toroid" evidence="2">
    <location>
        <begin position="202"/>
        <end position="349"/>
    </location>
</feature>
<feature type="domain" description="Prenyltransferase alpha-alpha toroid" evidence="2">
    <location>
        <begin position="384"/>
        <end position="447"/>
    </location>
</feature>
<dbReference type="Pfam" id="PF00432">
    <property type="entry name" value="Prenyltrans"/>
    <property type="match status" value="2"/>
</dbReference>
<dbReference type="Gene3D" id="1.50.10.20">
    <property type="match status" value="2"/>
</dbReference>
<dbReference type="AlphaFoldDB" id="A0A1I2STC0"/>
<dbReference type="EMBL" id="FONR01000022">
    <property type="protein sequence ID" value="SFG55119.1"/>
    <property type="molecule type" value="Genomic_DNA"/>
</dbReference>
<dbReference type="SUPFAM" id="SSF48239">
    <property type="entry name" value="Terpenoid cyclases/Protein prenyltransferases"/>
    <property type="match status" value="1"/>
</dbReference>
<sequence length="505" mass="54104">MNRVGPDGALRDACRSRVIESALTLALMERCGHRHGAVHTRIARYLERHRNSGNLMDAAVVAAALGQRTGHPARHQALDDIVSRVPDFAGARKRALVHAVFAMLGTAPLYDDPTPHAFDVGALHPWAAVQAVAVKAILGRGAGRAPTGADDLALLASTQRPGMVWEGNLFIHLSVLHALVDVPGMDTVVDAGVRTALMHQREDGGLPFVTDTDTWCTVTAGLALCTAGAPRGALHRIARHLLQVQQANGGWSYTDHAQLSDTDCTTVAVEFLQHLDADAYRHPIRRGLDALIAVRGADGGFPTYGSGTPSEACMTAAAVNALSTQGQLHRHLIQAALRFLAARQMSDGSFPPGWSSSRLHTLFRAHLAVHPHLRQSPSDVRDISERITCLVQASQNPDGGFGQHAGAPSDAISTAYALIVLSGHFDPAPAARATRYLLAKQRPDGGITSIPDMLGPRPFPYHVPLLTDAFTLLALGHLTRRIRPSRIVVLGRRHDDARPAERTAP</sequence>